<evidence type="ECO:0000256" key="1">
    <source>
        <dbReference type="ARBA" id="ARBA00004173"/>
    </source>
</evidence>
<dbReference type="InterPro" id="IPR011989">
    <property type="entry name" value="ARM-like"/>
</dbReference>
<protein>
    <recommendedName>
        <fullName evidence="11">Rap1 GTPase-GDP dissociation stimulator 1</fullName>
    </recommendedName>
</protein>
<evidence type="ECO:0000256" key="6">
    <source>
        <dbReference type="ARBA" id="ARBA00023128"/>
    </source>
</evidence>
<evidence type="ECO:0000256" key="4">
    <source>
        <dbReference type="ARBA" id="ARBA00022490"/>
    </source>
</evidence>
<organism evidence="9 10">
    <name type="scientific">Petrolisthes manimaculis</name>
    <dbReference type="NCBI Taxonomy" id="1843537"/>
    <lineage>
        <taxon>Eukaryota</taxon>
        <taxon>Metazoa</taxon>
        <taxon>Ecdysozoa</taxon>
        <taxon>Arthropoda</taxon>
        <taxon>Crustacea</taxon>
        <taxon>Multicrustacea</taxon>
        <taxon>Malacostraca</taxon>
        <taxon>Eumalacostraca</taxon>
        <taxon>Eucarida</taxon>
        <taxon>Decapoda</taxon>
        <taxon>Pleocyemata</taxon>
        <taxon>Anomura</taxon>
        <taxon>Galatheoidea</taxon>
        <taxon>Porcellanidae</taxon>
        <taxon>Petrolisthes</taxon>
    </lineage>
</organism>
<dbReference type="EMBL" id="JAWZYT010005722">
    <property type="protein sequence ID" value="KAK4289790.1"/>
    <property type="molecule type" value="Genomic_DNA"/>
</dbReference>
<evidence type="ECO:0000256" key="2">
    <source>
        <dbReference type="ARBA" id="ARBA00004240"/>
    </source>
</evidence>
<dbReference type="PANTHER" id="PTHR10957">
    <property type="entry name" value="RAP1 GTPASE-GDP DISSOCIATION STIMULATOR 1"/>
    <property type="match status" value="1"/>
</dbReference>
<dbReference type="InterPro" id="IPR040144">
    <property type="entry name" value="RAP1GDS1"/>
</dbReference>
<evidence type="ECO:0000313" key="10">
    <source>
        <dbReference type="Proteomes" id="UP001292094"/>
    </source>
</evidence>
<evidence type="ECO:0000256" key="7">
    <source>
        <dbReference type="PROSITE-ProRule" id="PRU00259"/>
    </source>
</evidence>
<evidence type="ECO:0008006" key="11">
    <source>
        <dbReference type="Google" id="ProtNLM"/>
    </source>
</evidence>
<dbReference type="InterPro" id="IPR016024">
    <property type="entry name" value="ARM-type_fold"/>
</dbReference>
<accession>A0AAE1TNG1</accession>
<keyword evidence="5" id="KW-0256">Endoplasmic reticulum</keyword>
<name>A0AAE1TNG1_9EUCA</name>
<proteinExistence type="predicted"/>
<dbReference type="GO" id="GO:0005739">
    <property type="term" value="C:mitochondrion"/>
    <property type="evidence" value="ECO:0007669"/>
    <property type="project" value="UniProtKB-SubCell"/>
</dbReference>
<keyword evidence="6" id="KW-0496">Mitochondrion</keyword>
<dbReference type="PROSITE" id="PS50176">
    <property type="entry name" value="ARM_REPEAT"/>
    <property type="match status" value="1"/>
</dbReference>
<dbReference type="AlphaFoldDB" id="A0AAE1TNG1"/>
<dbReference type="Gene3D" id="1.25.10.10">
    <property type="entry name" value="Leucine-rich Repeat Variant"/>
    <property type="match status" value="3"/>
</dbReference>
<keyword evidence="10" id="KW-1185">Reference proteome</keyword>
<keyword evidence="4" id="KW-0963">Cytoplasm</keyword>
<feature type="compositionally biased region" description="Basic and acidic residues" evidence="8">
    <location>
        <begin position="496"/>
        <end position="514"/>
    </location>
</feature>
<evidence type="ECO:0000256" key="5">
    <source>
        <dbReference type="ARBA" id="ARBA00022824"/>
    </source>
</evidence>
<dbReference type="Proteomes" id="UP001292094">
    <property type="component" value="Unassembled WGS sequence"/>
</dbReference>
<feature type="repeat" description="ARM" evidence="7">
    <location>
        <begin position="229"/>
        <end position="272"/>
    </location>
</feature>
<evidence type="ECO:0000256" key="3">
    <source>
        <dbReference type="ARBA" id="ARBA00004514"/>
    </source>
</evidence>
<reference evidence="9" key="1">
    <citation type="submission" date="2023-11" db="EMBL/GenBank/DDBJ databases">
        <title>Genome assemblies of two species of porcelain crab, Petrolisthes cinctipes and Petrolisthes manimaculis (Anomura: Porcellanidae).</title>
        <authorList>
            <person name="Angst P."/>
        </authorList>
    </citation>
    <scope>NUCLEOTIDE SEQUENCE</scope>
    <source>
        <strain evidence="9">PB745_02</strain>
        <tissue evidence="9">Gill</tissue>
    </source>
</reference>
<dbReference type="GO" id="GO:0005783">
    <property type="term" value="C:endoplasmic reticulum"/>
    <property type="evidence" value="ECO:0007669"/>
    <property type="project" value="UniProtKB-SubCell"/>
</dbReference>
<sequence>MEELTAGLEKLRVASSDPKPDLFDQLLRQLNTLGGDEKNSGCESLVSGGILPLCLTALQSSSPDTQARSAELVAELAKVESCRVGCVDSGVVGGLVGGLGSTDTNVALQACRALGNICYEHVCVAEGGRVSVVGAGGAGKLVGLLSRAASLPDNPDNHHLRLVSTGFLLNLLNSYDTVQDDALEATLVGVLCEYLDKYSDDPDIPTHVLLSLTCLADTEVGRGLVVSRDITPQLVRVLKVNQSPEVIETALELVSNLADNAEDVKTQMAEGGVCQAVMDVVRRHRESPSPDLSPPILKTATDLIVLILVGDESMNTLYGGGKGPVYVELLDWLNADLEDLQIAGALAMGNFARSDAHCIQMVERGIAGQLLGVLAGHNSGEGDIRLQHALLSALRNLSIARQNKPVLVEQGALTVLLPMATKIETFPVVFKLLATLRMIIDGQVDAALKVGSEIGVVERLVVWTATTDHPGVQGESSRLLAWIIKNSSASGAQTSEVKEGEAKGAETEKPDKEKLSKLAESGGKVVSALVAAGCVVPLVAMLGSEHAVMVNEAAVALAVVAGTDAGREAAAATPLLKTVAPQVLRNTYLPPEILVNTLTFLTTLATHEKALESMKTNEMREGVAVLSSHASDHVKSLAQDLKAKL</sequence>
<dbReference type="GO" id="GO:0005085">
    <property type="term" value="F:guanyl-nucleotide exchange factor activity"/>
    <property type="evidence" value="ECO:0007669"/>
    <property type="project" value="InterPro"/>
</dbReference>
<evidence type="ECO:0000256" key="8">
    <source>
        <dbReference type="SAM" id="MobiDB-lite"/>
    </source>
</evidence>
<dbReference type="SMART" id="SM00185">
    <property type="entry name" value="ARM"/>
    <property type="match status" value="6"/>
</dbReference>
<dbReference type="GO" id="GO:0005829">
    <property type="term" value="C:cytosol"/>
    <property type="evidence" value="ECO:0007669"/>
    <property type="project" value="UniProtKB-SubCell"/>
</dbReference>
<dbReference type="InterPro" id="IPR000225">
    <property type="entry name" value="Armadillo"/>
</dbReference>
<comment type="subcellular location">
    <subcellularLocation>
        <location evidence="3">Cytoplasm</location>
        <location evidence="3">Cytosol</location>
    </subcellularLocation>
    <subcellularLocation>
        <location evidence="2">Endoplasmic reticulum</location>
    </subcellularLocation>
    <subcellularLocation>
        <location evidence="1">Mitochondrion</location>
    </subcellularLocation>
</comment>
<feature type="region of interest" description="Disordered" evidence="8">
    <location>
        <begin position="493"/>
        <end position="514"/>
    </location>
</feature>
<dbReference type="SUPFAM" id="SSF48371">
    <property type="entry name" value="ARM repeat"/>
    <property type="match status" value="1"/>
</dbReference>
<comment type="caution">
    <text evidence="9">The sequence shown here is derived from an EMBL/GenBank/DDBJ whole genome shotgun (WGS) entry which is preliminary data.</text>
</comment>
<evidence type="ECO:0000313" key="9">
    <source>
        <dbReference type="EMBL" id="KAK4289790.1"/>
    </source>
</evidence>
<gene>
    <name evidence="9" type="ORF">Pmani_037262</name>
</gene>